<gene>
    <name evidence="3" type="ORF">EV686_10373</name>
</gene>
<feature type="domain" description="Transglycosylase SLT" evidence="2">
    <location>
        <begin position="11"/>
        <end position="146"/>
    </location>
</feature>
<dbReference type="InterPro" id="IPR023346">
    <property type="entry name" value="Lysozyme-like_dom_sf"/>
</dbReference>
<sequence>MLAELAALALACAPDIHPVTLLAVVKHESRAQQYAIGVNRKGHQLKRQPRSLEEATAAAQRLIDQGIDFDAGLGQINVRNWAWLKLDATTVFDPCRNLTAAQTVLADCYARALPAHKDPQQALRAALSCYNTGNFRRGFTNGYVGKVLTQAGIKVPALVPLADDTTSAAATGTPAQPPKNPKQKPQPEAPPGTPDGFTSNPATDGFAPTPDPEPGQRSDT</sequence>
<evidence type="ECO:0000313" key="4">
    <source>
        <dbReference type="Proteomes" id="UP000294692"/>
    </source>
</evidence>
<name>A0A4R3V9S4_9BURK</name>
<evidence type="ECO:0000313" key="3">
    <source>
        <dbReference type="EMBL" id="TCV00493.1"/>
    </source>
</evidence>
<dbReference type="EMBL" id="SMBX01000003">
    <property type="protein sequence ID" value="TCV00493.1"/>
    <property type="molecule type" value="Genomic_DNA"/>
</dbReference>
<dbReference type="Gene3D" id="1.10.530.10">
    <property type="match status" value="1"/>
</dbReference>
<organism evidence="3 4">
    <name type="scientific">Paracandidimonas soli</name>
    <dbReference type="NCBI Taxonomy" id="1917182"/>
    <lineage>
        <taxon>Bacteria</taxon>
        <taxon>Pseudomonadati</taxon>
        <taxon>Pseudomonadota</taxon>
        <taxon>Betaproteobacteria</taxon>
        <taxon>Burkholderiales</taxon>
        <taxon>Alcaligenaceae</taxon>
        <taxon>Paracandidimonas</taxon>
    </lineage>
</organism>
<evidence type="ECO:0000259" key="2">
    <source>
        <dbReference type="Pfam" id="PF01464"/>
    </source>
</evidence>
<evidence type="ECO:0000256" key="1">
    <source>
        <dbReference type="SAM" id="MobiDB-lite"/>
    </source>
</evidence>
<feature type="region of interest" description="Disordered" evidence="1">
    <location>
        <begin position="167"/>
        <end position="220"/>
    </location>
</feature>
<proteinExistence type="predicted"/>
<dbReference type="Pfam" id="PF01464">
    <property type="entry name" value="SLT"/>
    <property type="match status" value="1"/>
</dbReference>
<dbReference type="RefSeq" id="WP_132475065.1">
    <property type="nucleotide sequence ID" value="NZ_JBHRVM010000001.1"/>
</dbReference>
<dbReference type="CDD" id="cd16892">
    <property type="entry name" value="LT_VirB1-like"/>
    <property type="match status" value="1"/>
</dbReference>
<dbReference type="Proteomes" id="UP000294692">
    <property type="component" value="Unassembled WGS sequence"/>
</dbReference>
<dbReference type="OrthoDB" id="8565485at2"/>
<comment type="caution">
    <text evidence="3">The sequence shown here is derived from an EMBL/GenBank/DDBJ whole genome shotgun (WGS) entry which is preliminary data.</text>
</comment>
<protein>
    <submittedName>
        <fullName evidence="3">Type IV secretion system protein VirB1</fullName>
    </submittedName>
</protein>
<dbReference type="InterPro" id="IPR008258">
    <property type="entry name" value="Transglycosylase_SLT_dom_1"/>
</dbReference>
<reference evidence="3 4" key="1">
    <citation type="submission" date="2019-03" db="EMBL/GenBank/DDBJ databases">
        <title>Genomic Encyclopedia of Type Strains, Phase IV (KMG-IV): sequencing the most valuable type-strain genomes for metagenomic binning, comparative biology and taxonomic classification.</title>
        <authorList>
            <person name="Goeker M."/>
        </authorList>
    </citation>
    <scope>NUCLEOTIDE SEQUENCE [LARGE SCALE GENOMIC DNA]</scope>
    <source>
        <strain evidence="3 4">DSM 100048</strain>
    </source>
</reference>
<keyword evidence="4" id="KW-1185">Reference proteome</keyword>
<dbReference type="SUPFAM" id="SSF53955">
    <property type="entry name" value="Lysozyme-like"/>
    <property type="match status" value="1"/>
</dbReference>
<dbReference type="AlphaFoldDB" id="A0A4R3V9S4"/>
<accession>A0A4R3V9S4</accession>